<dbReference type="PROSITE" id="PS51371">
    <property type="entry name" value="CBS"/>
    <property type="match status" value="2"/>
</dbReference>
<comment type="caution">
    <text evidence="4">The sequence shown here is derived from an EMBL/GenBank/DDBJ whole genome shotgun (WGS) entry which is preliminary data.</text>
</comment>
<dbReference type="PANTHER" id="PTHR43080">
    <property type="entry name" value="CBS DOMAIN-CONTAINING PROTEIN CBSX3, MITOCHONDRIAL"/>
    <property type="match status" value="1"/>
</dbReference>
<sequence length="158" mass="16669">MIIRSIEAILSDRPFHTITPDRSVRDACLQMAEADVGALAVMAQGRLVGILSERDVIRKCLASGRRTDETRVAEIMTADPVTIDAAAPLADAMGAMVTGGFRHLPVTRSGAAVGMLSMRDIPTEYRLMFERFREYAGPAAAVGAGAGHVGDGSAIAAQ</sequence>
<feature type="domain" description="CBS" evidence="3">
    <location>
        <begin position="76"/>
        <end position="134"/>
    </location>
</feature>
<organism evidence="4 5">
    <name type="scientific">Meridianimarinicoccus roseus</name>
    <dbReference type="NCBI Taxonomy" id="2072018"/>
    <lineage>
        <taxon>Bacteria</taxon>
        <taxon>Pseudomonadati</taxon>
        <taxon>Pseudomonadota</taxon>
        <taxon>Alphaproteobacteria</taxon>
        <taxon>Rhodobacterales</taxon>
        <taxon>Paracoccaceae</taxon>
        <taxon>Meridianimarinicoccus</taxon>
    </lineage>
</organism>
<protein>
    <submittedName>
        <fullName evidence="4">Signal transduction protein</fullName>
    </submittedName>
</protein>
<dbReference type="SUPFAM" id="SSF54631">
    <property type="entry name" value="CBS-domain pair"/>
    <property type="match status" value="1"/>
</dbReference>
<dbReference type="Gene3D" id="3.10.580.10">
    <property type="entry name" value="CBS-domain"/>
    <property type="match status" value="1"/>
</dbReference>
<proteinExistence type="predicted"/>
<feature type="domain" description="CBS" evidence="3">
    <location>
        <begin position="11"/>
        <end position="69"/>
    </location>
</feature>
<evidence type="ECO:0000256" key="1">
    <source>
        <dbReference type="ARBA" id="ARBA00023122"/>
    </source>
</evidence>
<dbReference type="InterPro" id="IPR000644">
    <property type="entry name" value="CBS_dom"/>
</dbReference>
<dbReference type="AlphaFoldDB" id="A0A2V2LHF8"/>
<evidence type="ECO:0000313" key="5">
    <source>
        <dbReference type="Proteomes" id="UP000245680"/>
    </source>
</evidence>
<accession>A0A2V2LHF8</accession>
<dbReference type="Pfam" id="PF00571">
    <property type="entry name" value="CBS"/>
    <property type="match status" value="2"/>
</dbReference>
<name>A0A2V2LHF8_9RHOB</name>
<keyword evidence="1 2" id="KW-0129">CBS domain</keyword>
<evidence type="ECO:0000313" key="4">
    <source>
        <dbReference type="EMBL" id="PWR01313.1"/>
    </source>
</evidence>
<dbReference type="SMART" id="SM00116">
    <property type="entry name" value="CBS"/>
    <property type="match status" value="2"/>
</dbReference>
<keyword evidence="5" id="KW-1185">Reference proteome</keyword>
<dbReference type="Proteomes" id="UP000245680">
    <property type="component" value="Unassembled WGS sequence"/>
</dbReference>
<dbReference type="RefSeq" id="WP_109812923.1">
    <property type="nucleotide sequence ID" value="NZ_QGKU01000052.1"/>
</dbReference>
<evidence type="ECO:0000256" key="2">
    <source>
        <dbReference type="PROSITE-ProRule" id="PRU00703"/>
    </source>
</evidence>
<dbReference type="EMBL" id="QGKU01000052">
    <property type="protein sequence ID" value="PWR01313.1"/>
    <property type="molecule type" value="Genomic_DNA"/>
</dbReference>
<dbReference type="PANTHER" id="PTHR43080:SF2">
    <property type="entry name" value="CBS DOMAIN-CONTAINING PROTEIN"/>
    <property type="match status" value="1"/>
</dbReference>
<evidence type="ECO:0000259" key="3">
    <source>
        <dbReference type="PROSITE" id="PS51371"/>
    </source>
</evidence>
<gene>
    <name evidence="4" type="ORF">DKT77_17265</name>
</gene>
<dbReference type="OrthoDB" id="9807125at2"/>
<dbReference type="InterPro" id="IPR051257">
    <property type="entry name" value="Diverse_CBS-Domain"/>
</dbReference>
<reference evidence="4 5" key="1">
    <citation type="submission" date="2018-05" db="EMBL/GenBank/DDBJ databases">
        <title>Rhodobacteraceae gen. nov., sp. nov. isolated from sea water.</title>
        <authorList>
            <person name="Ren Y."/>
        </authorList>
    </citation>
    <scope>NUCLEOTIDE SEQUENCE [LARGE SCALE GENOMIC DNA]</scope>
    <source>
        <strain evidence="4 5">TG-679</strain>
    </source>
</reference>
<dbReference type="InterPro" id="IPR046342">
    <property type="entry name" value="CBS_dom_sf"/>
</dbReference>